<dbReference type="AlphaFoldDB" id="E0S3R9"/>
<evidence type="ECO:0000313" key="2">
    <source>
        <dbReference type="Proteomes" id="UP000001299"/>
    </source>
</evidence>
<accession>E0S3R9</accession>
<dbReference type="KEGG" id="bpb:bpr_II112"/>
<dbReference type="Proteomes" id="UP000001299">
    <property type="component" value="Plasmid pCY360"/>
</dbReference>
<evidence type="ECO:0000313" key="1">
    <source>
        <dbReference type="EMBL" id="ADL36051.1"/>
    </source>
</evidence>
<keyword evidence="2" id="KW-1185">Reference proteome</keyword>
<reference evidence="1 2" key="1">
    <citation type="journal article" date="2010" name="PLoS ONE">
        <title>The glycobiome of the rumen bacterium Butyrivibrio proteoclasticus B316(T) highlights adaptation to a polysaccharide-rich environment.</title>
        <authorList>
            <person name="Kelly W.J."/>
            <person name="Leahy S.C."/>
            <person name="Altermann E."/>
            <person name="Yeoman C.J."/>
            <person name="Dunne J.C."/>
            <person name="Kong Z."/>
            <person name="Pacheco D.M."/>
            <person name="Li D."/>
            <person name="Noel S.J."/>
            <person name="Moon C.D."/>
            <person name="Cookson A.L."/>
            <person name="Attwood G.T."/>
        </authorList>
    </citation>
    <scope>NUCLEOTIDE SEQUENCE [LARGE SCALE GENOMIC DNA]</scope>
    <source>
        <strain evidence="2">ATCC 51982 / DSM 14932 / B316</strain>
        <plasmid evidence="2">Plasmid pCY360</plasmid>
    </source>
</reference>
<gene>
    <name evidence="1" type="ordered locus">bpr_II112</name>
</gene>
<proteinExistence type="predicted"/>
<name>E0S3R9_BUTPB</name>
<organism evidence="1 2">
    <name type="scientific">Butyrivibrio proteoclasticus (strain ATCC 51982 / DSM 14932 / B316)</name>
    <name type="common">Clostridium proteoclasticum</name>
    <dbReference type="NCBI Taxonomy" id="515622"/>
    <lineage>
        <taxon>Bacteria</taxon>
        <taxon>Bacillati</taxon>
        <taxon>Bacillota</taxon>
        <taxon>Clostridia</taxon>
        <taxon>Lachnospirales</taxon>
        <taxon>Lachnospiraceae</taxon>
        <taxon>Butyrivibrio</taxon>
    </lineage>
</organism>
<keyword evidence="1" id="KW-0614">Plasmid</keyword>
<sequence length="57" mass="6511">MERISYKQCEGHGQGSCKRCSDMGKWNVSWMSFLYKVDGCEGCYCLSCAKEMAKENN</sequence>
<protein>
    <submittedName>
        <fullName evidence="1">Uncharacterized protein</fullName>
    </submittedName>
</protein>
<dbReference type="EMBL" id="CP001812">
    <property type="protein sequence ID" value="ADL36051.1"/>
    <property type="molecule type" value="Genomic_DNA"/>
</dbReference>
<dbReference type="RefSeq" id="WP_013282700.1">
    <property type="nucleotide sequence ID" value="NC_014389.1"/>
</dbReference>
<dbReference type="HOGENOM" id="CLU_2987926_0_0_9"/>
<geneLocation type="plasmid" evidence="1 2">
    <name>pCY360</name>
</geneLocation>